<organism evidence="3 4">
    <name type="scientific">Aristolochia fimbriata</name>
    <name type="common">White veined hardy Dutchman's pipe vine</name>
    <dbReference type="NCBI Taxonomy" id="158543"/>
    <lineage>
        <taxon>Eukaryota</taxon>
        <taxon>Viridiplantae</taxon>
        <taxon>Streptophyta</taxon>
        <taxon>Embryophyta</taxon>
        <taxon>Tracheophyta</taxon>
        <taxon>Spermatophyta</taxon>
        <taxon>Magnoliopsida</taxon>
        <taxon>Magnoliidae</taxon>
        <taxon>Piperales</taxon>
        <taxon>Aristolochiaceae</taxon>
        <taxon>Aristolochia</taxon>
    </lineage>
</organism>
<evidence type="ECO:0000313" key="4">
    <source>
        <dbReference type="Proteomes" id="UP000825729"/>
    </source>
</evidence>
<sequence>MASEADQNVVEVVAQREVSPPPGSVPPSSEVPLTYFDIALLSVPPIQQLFFFDFPCSTQDFLDAHFPLLELSLSRTLALFFPAAGRLVPARDSHPGDHVIRYSDGDSVPLILAESKSLSFDRLVANKAKEAEQLYSLVPPLPPSSTPLVAIQVTVFPGSGLSLGFTVKHVLADGSACTYFLKSLAAIFKAGGDVSAAKLDDLPVTDRRALLGGLEPLKVQHLEAAAAAAAKKEVGSRASLSESGGAEETRVVPDRITRSTFVLTRAHIQKLRKKVALSTSPHREVGLPLPAMSTFTITCAYLWVCQTKSREGMTKNHNTVYFGFPADCRPRFVPPIPATYFGNCVTMAAVVEASRAELTGENGLAAASEAIQRAIRRLEKGELLSEALSTRRRWREVKNNSEPGAPPLCIDGSPRLRLYDTDFGWGRPRKVESISIESFEAVSMAESREEEGGIEMGMVGPEEEMLRFGSYFEEGLLQL</sequence>
<dbReference type="InterPro" id="IPR051504">
    <property type="entry name" value="Plant_metabolite_acyltrans"/>
</dbReference>
<keyword evidence="1" id="KW-0808">Transferase</keyword>
<keyword evidence="4" id="KW-1185">Reference proteome</keyword>
<proteinExistence type="predicted"/>
<dbReference type="SUPFAM" id="SSF52777">
    <property type="entry name" value="CoA-dependent acyltransferases"/>
    <property type="match status" value="1"/>
</dbReference>
<protein>
    <submittedName>
        <fullName evidence="3">Uncharacterized protein</fullName>
    </submittedName>
</protein>
<evidence type="ECO:0000313" key="3">
    <source>
        <dbReference type="EMBL" id="KAG9450865.1"/>
    </source>
</evidence>
<dbReference type="GO" id="GO:0016747">
    <property type="term" value="F:acyltransferase activity, transferring groups other than amino-acyl groups"/>
    <property type="evidence" value="ECO:0007669"/>
    <property type="project" value="UniProtKB-ARBA"/>
</dbReference>
<gene>
    <name evidence="3" type="ORF">H6P81_010830</name>
</gene>
<accession>A0AAV7ERZ3</accession>
<dbReference type="EMBL" id="JAINDJ010000004">
    <property type="protein sequence ID" value="KAG9450865.1"/>
    <property type="molecule type" value="Genomic_DNA"/>
</dbReference>
<evidence type="ECO:0000256" key="2">
    <source>
        <dbReference type="ARBA" id="ARBA00023315"/>
    </source>
</evidence>
<dbReference type="PANTHER" id="PTHR31625">
    <property type="match status" value="1"/>
</dbReference>
<name>A0AAV7ERZ3_ARIFI</name>
<dbReference type="Gene3D" id="3.30.559.10">
    <property type="entry name" value="Chloramphenicol acetyltransferase-like domain"/>
    <property type="match status" value="2"/>
</dbReference>
<dbReference type="InterPro" id="IPR023213">
    <property type="entry name" value="CAT-like_dom_sf"/>
</dbReference>
<dbReference type="AlphaFoldDB" id="A0AAV7ERZ3"/>
<evidence type="ECO:0000256" key="1">
    <source>
        <dbReference type="ARBA" id="ARBA00022679"/>
    </source>
</evidence>
<comment type="caution">
    <text evidence="3">The sequence shown here is derived from an EMBL/GenBank/DDBJ whole genome shotgun (WGS) entry which is preliminary data.</text>
</comment>
<keyword evidence="2" id="KW-0012">Acyltransferase</keyword>
<dbReference type="Proteomes" id="UP000825729">
    <property type="component" value="Unassembled WGS sequence"/>
</dbReference>
<dbReference type="Pfam" id="PF02458">
    <property type="entry name" value="Transferase"/>
    <property type="match status" value="1"/>
</dbReference>
<reference evidence="3 4" key="1">
    <citation type="submission" date="2021-07" db="EMBL/GenBank/DDBJ databases">
        <title>The Aristolochia fimbriata genome: insights into angiosperm evolution, floral development and chemical biosynthesis.</title>
        <authorList>
            <person name="Jiao Y."/>
        </authorList>
    </citation>
    <scope>NUCLEOTIDE SEQUENCE [LARGE SCALE GENOMIC DNA]</scope>
    <source>
        <strain evidence="3">IBCAS-2021</strain>
        <tissue evidence="3">Leaf</tissue>
    </source>
</reference>